<dbReference type="EMBL" id="JAPFQL010000031">
    <property type="protein sequence ID" value="MDC5697344.1"/>
    <property type="molecule type" value="Genomic_DNA"/>
</dbReference>
<organism evidence="3 4">
    <name type="scientific">Intrasporangium calvum</name>
    <dbReference type="NCBI Taxonomy" id="53358"/>
    <lineage>
        <taxon>Bacteria</taxon>
        <taxon>Bacillati</taxon>
        <taxon>Actinomycetota</taxon>
        <taxon>Actinomycetes</taxon>
        <taxon>Micrococcales</taxon>
        <taxon>Intrasporangiaceae</taxon>
        <taxon>Intrasporangium</taxon>
    </lineage>
</organism>
<reference evidence="3 4" key="1">
    <citation type="submission" date="2022-11" db="EMBL/GenBank/DDBJ databases">
        <title>Anaerobic phenanthrene biodegradation by a DNRA strain PheN6.</title>
        <authorList>
            <person name="Zhang Z."/>
        </authorList>
    </citation>
    <scope>NUCLEOTIDE SEQUENCE [LARGE SCALE GENOMIC DNA]</scope>
    <source>
        <strain evidence="3 4">PheN6</strain>
    </source>
</reference>
<keyword evidence="2" id="KW-1133">Transmembrane helix</keyword>
<evidence type="ECO:0000256" key="1">
    <source>
        <dbReference type="SAM" id="MobiDB-lite"/>
    </source>
</evidence>
<comment type="caution">
    <text evidence="3">The sequence shown here is derived from an EMBL/GenBank/DDBJ whole genome shotgun (WGS) entry which is preliminary data.</text>
</comment>
<feature type="region of interest" description="Disordered" evidence="1">
    <location>
        <begin position="53"/>
        <end position="86"/>
    </location>
</feature>
<evidence type="ECO:0000256" key="2">
    <source>
        <dbReference type="SAM" id="Phobius"/>
    </source>
</evidence>
<dbReference type="RefSeq" id="WP_272461922.1">
    <property type="nucleotide sequence ID" value="NZ_JAPFQL010000031.1"/>
</dbReference>
<keyword evidence="2" id="KW-0472">Membrane</keyword>
<name>A0ABT5GGX9_9MICO</name>
<sequence length="263" mass="27689">MTQEPPTRRARRELERQQRGPVAAVAVVLVALLGVGAAVWFGTDLFDGSPTAAPVTAPASTQPLTTSSAPLPSTPSSEATTSATPTVDPVAAKVEQCRSGWQLQAKAARAAATSLREWDKHLDIMNALQAGKISLARAKKDWAPTTAQAPQHIAAFHAADRAYRSAKQGCTPPTGVPASEQTKALSTCATGMRVVNGILGKARAAIEPWETHLKDQSHFKGGDISAARAEALWRSLWQQGLKRNPPYFKAVSAGAKATCPIAG</sequence>
<proteinExistence type="predicted"/>
<keyword evidence="2" id="KW-0812">Transmembrane</keyword>
<evidence type="ECO:0000313" key="4">
    <source>
        <dbReference type="Proteomes" id="UP001150259"/>
    </source>
</evidence>
<dbReference type="Proteomes" id="UP001150259">
    <property type="component" value="Unassembled WGS sequence"/>
</dbReference>
<feature type="transmembrane region" description="Helical" evidence="2">
    <location>
        <begin position="21"/>
        <end position="41"/>
    </location>
</feature>
<accession>A0ABT5GGX9</accession>
<keyword evidence="4" id="KW-1185">Reference proteome</keyword>
<evidence type="ECO:0000313" key="3">
    <source>
        <dbReference type="EMBL" id="MDC5697344.1"/>
    </source>
</evidence>
<gene>
    <name evidence="3" type="ORF">OO014_08760</name>
</gene>
<protein>
    <submittedName>
        <fullName evidence="3">Uncharacterized protein</fullName>
    </submittedName>
</protein>